<gene>
    <name evidence="1" type="ORF">DRB17_02405</name>
</gene>
<dbReference type="SUPFAM" id="SSF51658">
    <property type="entry name" value="Xylose isomerase-like"/>
    <property type="match status" value="1"/>
</dbReference>
<name>A0A369TD94_9PROT</name>
<dbReference type="EMBL" id="QPMH01000002">
    <property type="protein sequence ID" value="RDD63321.1"/>
    <property type="molecule type" value="Genomic_DNA"/>
</dbReference>
<accession>A0A369TD94</accession>
<dbReference type="Proteomes" id="UP000253941">
    <property type="component" value="Unassembled WGS sequence"/>
</dbReference>
<dbReference type="InterPro" id="IPR036237">
    <property type="entry name" value="Xyl_isomerase-like_sf"/>
</dbReference>
<evidence type="ECO:0000313" key="1">
    <source>
        <dbReference type="EMBL" id="RDD63321.1"/>
    </source>
</evidence>
<keyword evidence="2" id="KW-1185">Reference proteome</keyword>
<dbReference type="InterPro" id="IPR014998">
    <property type="entry name" value="DUF1848"/>
</dbReference>
<reference evidence="1 2" key="1">
    <citation type="submission" date="2018-07" db="EMBL/GenBank/DDBJ databases">
        <title>Venubactetium sediminum gen. nov., sp. nov., isolated from a marine solar saltern.</title>
        <authorList>
            <person name="Wang S."/>
        </authorList>
    </citation>
    <scope>NUCLEOTIDE SEQUENCE [LARGE SCALE GENOMIC DNA]</scope>
    <source>
        <strain evidence="1 2">WD2A32</strain>
    </source>
</reference>
<sequence>MIVSASYKTDIPAFYAEWFRRRLRAGFARMTNPYSGQVHEVDLSPAGCDGFVFWTRNALPFLDTLAEAQARGFPFIVQYTVTGYPRALEASVVAAEHSLKAMHELARTYGQEAVVWRYDPVMLTSLTPPDWHRVNFARLARELRGACDEVVFSFAHIYDKTRRNTDRAAARHGFSWWNPADGEKIGLLEELAGIAAEEGFTPTLCAQPQLLREPLFTPLSAARCIDAGRLSRVAGREIAAPTKGNRPGCLCARARDIGAYDTCPHGCVYCYAVQRPDTAKHRYRKHDPESEFLVTPGRGVEKA</sequence>
<dbReference type="Pfam" id="PF08902">
    <property type="entry name" value="DUF1848"/>
    <property type="match status" value="1"/>
</dbReference>
<organism evidence="1 2">
    <name type="scientific">Ferruginivarius sediminum</name>
    <dbReference type="NCBI Taxonomy" id="2661937"/>
    <lineage>
        <taxon>Bacteria</taxon>
        <taxon>Pseudomonadati</taxon>
        <taxon>Pseudomonadota</taxon>
        <taxon>Alphaproteobacteria</taxon>
        <taxon>Rhodospirillales</taxon>
        <taxon>Rhodospirillaceae</taxon>
        <taxon>Ferruginivarius</taxon>
    </lineage>
</organism>
<protein>
    <submittedName>
        <fullName evidence="1">DUF1848 domain-containing protein</fullName>
    </submittedName>
</protein>
<dbReference type="RefSeq" id="WP_114580577.1">
    <property type="nucleotide sequence ID" value="NZ_QPMH01000002.1"/>
</dbReference>
<proteinExistence type="predicted"/>
<evidence type="ECO:0000313" key="2">
    <source>
        <dbReference type="Proteomes" id="UP000253941"/>
    </source>
</evidence>
<comment type="caution">
    <text evidence="1">The sequence shown here is derived from an EMBL/GenBank/DDBJ whole genome shotgun (WGS) entry which is preliminary data.</text>
</comment>
<dbReference type="AlphaFoldDB" id="A0A369TD94"/>